<dbReference type="KEGG" id="gba:J421_0387"/>
<dbReference type="Proteomes" id="UP000019151">
    <property type="component" value="Chromosome"/>
</dbReference>
<dbReference type="RefSeq" id="WP_025409476.1">
    <property type="nucleotide sequence ID" value="NZ_CP007128.1"/>
</dbReference>
<keyword evidence="2" id="KW-0732">Signal</keyword>
<evidence type="ECO:0000313" key="3">
    <source>
        <dbReference type="EMBL" id="AHG87924.1"/>
    </source>
</evidence>
<sequence length="325" mass="36092">MGRHAVYPRALTRLTTLVALAALPAAAGCRARDTVRRLVGAEGSRAAVDSLIALRNEVEYLRAASAERDTLLQQVRETQDFIDSVDTDLTRLAGPDTLQLRLAGEGVDSEPPVRELMRRRIQLVAERLARNEAEARERAERLRDLARRNDVLEARVAELDSSVVRFREIVQGQQEQIASLLARVDTLESEKAQLTAERGALADSVQRLTARADSVFVIAASRQELLRLGVVVEEGGTRVPLVGRLNTVIVPARAPRDRLFAVLDRRHDLVIRLPNGDRPYRIVSSHDPALLDPAQPGNPVVRGVLRIADPDRFWATSRYLVLVEE</sequence>
<dbReference type="PROSITE" id="PS51257">
    <property type="entry name" value="PROKAR_LIPOPROTEIN"/>
    <property type="match status" value="1"/>
</dbReference>
<feature type="coiled-coil region" evidence="1">
    <location>
        <begin position="125"/>
        <end position="204"/>
    </location>
</feature>
<organism evidence="3 4">
    <name type="scientific">Gemmatirosa kalamazoonensis</name>
    <dbReference type="NCBI Taxonomy" id="861299"/>
    <lineage>
        <taxon>Bacteria</taxon>
        <taxon>Pseudomonadati</taxon>
        <taxon>Gemmatimonadota</taxon>
        <taxon>Gemmatimonadia</taxon>
        <taxon>Gemmatimonadales</taxon>
        <taxon>Gemmatimonadaceae</taxon>
        <taxon>Gemmatirosa</taxon>
    </lineage>
</organism>
<evidence type="ECO:0000256" key="1">
    <source>
        <dbReference type="SAM" id="Coils"/>
    </source>
</evidence>
<evidence type="ECO:0000313" key="4">
    <source>
        <dbReference type="Proteomes" id="UP000019151"/>
    </source>
</evidence>
<feature type="chain" id="PRO_5004793936" evidence="2">
    <location>
        <begin position="22"/>
        <end position="325"/>
    </location>
</feature>
<dbReference type="InParanoid" id="W0R9Y6"/>
<protein>
    <submittedName>
        <fullName evidence="3">Uncharacterized protein</fullName>
    </submittedName>
</protein>
<dbReference type="eggNOG" id="COG1196">
    <property type="taxonomic scope" value="Bacteria"/>
</dbReference>
<name>W0R9Y6_9BACT</name>
<keyword evidence="4" id="KW-1185">Reference proteome</keyword>
<gene>
    <name evidence="3" type="ORF">J421_0387</name>
</gene>
<dbReference type="HOGENOM" id="CLU_854586_0_0_0"/>
<accession>W0R9Y6</accession>
<keyword evidence="1" id="KW-0175">Coiled coil</keyword>
<dbReference type="PATRIC" id="fig|861299.3.peg.397"/>
<feature type="signal peptide" evidence="2">
    <location>
        <begin position="1"/>
        <end position="21"/>
    </location>
</feature>
<dbReference type="OrthoDB" id="597123at2"/>
<evidence type="ECO:0000256" key="2">
    <source>
        <dbReference type="SAM" id="SignalP"/>
    </source>
</evidence>
<dbReference type="EMBL" id="CP007128">
    <property type="protein sequence ID" value="AHG87924.1"/>
    <property type="molecule type" value="Genomic_DNA"/>
</dbReference>
<dbReference type="STRING" id="861299.J421_0387"/>
<dbReference type="AlphaFoldDB" id="W0R9Y6"/>
<proteinExistence type="predicted"/>
<reference evidence="3 4" key="1">
    <citation type="journal article" date="2014" name="Genome Announc.">
        <title>Genome Sequence and Methylome of Soil Bacterium Gemmatirosa kalamazoonensis KBS708T, a Member of the Rarely Cultivated Gemmatimonadetes Phylum.</title>
        <authorList>
            <person name="Debruyn J.M."/>
            <person name="Radosevich M."/>
            <person name="Wommack K.E."/>
            <person name="Polson S.W."/>
            <person name="Hauser L.J."/>
            <person name="Fawaz M.N."/>
            <person name="Korlach J."/>
            <person name="Tsai Y.C."/>
        </authorList>
    </citation>
    <scope>NUCLEOTIDE SEQUENCE [LARGE SCALE GENOMIC DNA]</scope>
    <source>
        <strain evidence="3 4">KBS708</strain>
    </source>
</reference>